<proteinExistence type="predicted"/>
<name>A0A8K0PMX0_9PEZI</name>
<dbReference type="EMBL" id="JAESVG020000001">
    <property type="protein sequence ID" value="KAG8631529.1"/>
    <property type="molecule type" value="Genomic_DNA"/>
</dbReference>
<organism evidence="1 2">
    <name type="scientific">Elsinoe batatas</name>
    <dbReference type="NCBI Taxonomy" id="2601811"/>
    <lineage>
        <taxon>Eukaryota</taxon>
        <taxon>Fungi</taxon>
        <taxon>Dikarya</taxon>
        <taxon>Ascomycota</taxon>
        <taxon>Pezizomycotina</taxon>
        <taxon>Dothideomycetes</taxon>
        <taxon>Dothideomycetidae</taxon>
        <taxon>Myriangiales</taxon>
        <taxon>Elsinoaceae</taxon>
        <taxon>Elsinoe</taxon>
    </lineage>
</organism>
<comment type="caution">
    <text evidence="1">The sequence shown here is derived from an EMBL/GenBank/DDBJ whole genome shotgun (WGS) entry which is preliminary data.</text>
</comment>
<gene>
    <name evidence="1" type="ORF">KVT40_000669</name>
</gene>
<dbReference type="AlphaFoldDB" id="A0A8K0PMX0"/>
<accession>A0A8K0PMX0</accession>
<evidence type="ECO:0000313" key="2">
    <source>
        <dbReference type="Proteomes" id="UP000809789"/>
    </source>
</evidence>
<evidence type="ECO:0000313" key="1">
    <source>
        <dbReference type="EMBL" id="KAG8631529.1"/>
    </source>
</evidence>
<dbReference type="OrthoDB" id="10299060at2759"/>
<reference evidence="1" key="1">
    <citation type="submission" date="2021-07" db="EMBL/GenBank/DDBJ databases">
        <title>Elsinoe batatas strain:CRI-CJ2 Genome sequencing and assembly.</title>
        <authorList>
            <person name="Huang L."/>
        </authorList>
    </citation>
    <scope>NUCLEOTIDE SEQUENCE</scope>
    <source>
        <strain evidence="1">CRI-CJ2</strain>
    </source>
</reference>
<sequence>MAFILLLAPLEIRMSIYKAIAKSQRFEYSLHLAQDTSGATKQIWRLRGPDQQAPYMWSLVRSCKTSYSEALVIFYGSVEIVITLPDTPCSVEPYAAALLRFPPGISARTLRSLIVDIPIEFDTVDSLEALFRTIDFGRHLIDLCIVFRLPTKERMATHISKYSAMLKENGTIQPGQSEESARSKTDLRIMGDLSRTQDEPFRALWLEMEFSFLPRRPPIVLEDVLTLKWRWTFMVMLENAKRIRAGKVRERQVCAKGYSLP</sequence>
<protein>
    <submittedName>
        <fullName evidence="1">Uncharacterized protein</fullName>
    </submittedName>
</protein>
<keyword evidence="2" id="KW-1185">Reference proteome</keyword>
<dbReference type="Proteomes" id="UP000809789">
    <property type="component" value="Unassembled WGS sequence"/>
</dbReference>